<evidence type="ECO:0000256" key="4">
    <source>
        <dbReference type="PROSITE-ProRule" id="PRU00433"/>
    </source>
</evidence>
<dbReference type="InterPro" id="IPR009056">
    <property type="entry name" value="Cyt_c-like_dom"/>
</dbReference>
<dbReference type="InterPro" id="IPR036909">
    <property type="entry name" value="Cyt_c-like_dom_sf"/>
</dbReference>
<dbReference type="RefSeq" id="WP_007278075.1">
    <property type="nucleotide sequence ID" value="NZ_ABCK01000006.1"/>
</dbReference>
<reference evidence="7 8" key="1">
    <citation type="journal article" date="2010" name="J. Bacteriol.">
        <title>Genome sequence of Lentisphaera araneosa HTCC2155T, the type species of the order Lentisphaerales in the phylum Lentisphaerae.</title>
        <authorList>
            <person name="Thrash J.C."/>
            <person name="Cho J.C."/>
            <person name="Vergin K.L."/>
            <person name="Morris R.M."/>
            <person name="Giovannoni S.J."/>
        </authorList>
    </citation>
    <scope>NUCLEOTIDE SEQUENCE [LARGE SCALE GENOMIC DNA]</scope>
    <source>
        <strain evidence="7 8">HTCC2155</strain>
    </source>
</reference>
<feature type="signal peptide" evidence="5">
    <location>
        <begin position="1"/>
        <end position="17"/>
    </location>
</feature>
<dbReference type="InterPro" id="IPR055557">
    <property type="entry name" value="DUF7133"/>
</dbReference>
<dbReference type="SUPFAM" id="SSF50952">
    <property type="entry name" value="Soluble quinoprotein glucose dehydrogenase"/>
    <property type="match status" value="1"/>
</dbReference>
<evidence type="ECO:0000313" key="7">
    <source>
        <dbReference type="EMBL" id="EDM28081.1"/>
    </source>
</evidence>
<evidence type="ECO:0000256" key="2">
    <source>
        <dbReference type="ARBA" id="ARBA00022723"/>
    </source>
</evidence>
<feature type="chain" id="PRO_5002694034" description="Cytochrome c domain-containing protein" evidence="5">
    <location>
        <begin position="18"/>
        <end position="863"/>
    </location>
</feature>
<dbReference type="SUPFAM" id="SSF46626">
    <property type="entry name" value="Cytochrome c"/>
    <property type="match status" value="1"/>
</dbReference>
<accession>A6DJK7</accession>
<dbReference type="PANTHER" id="PTHR33546:SF1">
    <property type="entry name" value="LARGE, MULTIFUNCTIONAL SECRETED PROTEIN"/>
    <property type="match status" value="1"/>
</dbReference>
<dbReference type="Gene3D" id="1.25.10.10">
    <property type="entry name" value="Leucine-rich Repeat Variant"/>
    <property type="match status" value="1"/>
</dbReference>
<dbReference type="PANTHER" id="PTHR33546">
    <property type="entry name" value="LARGE, MULTIFUNCTIONAL SECRETED PROTEIN-RELATED"/>
    <property type="match status" value="1"/>
</dbReference>
<dbReference type="GO" id="GO:0020037">
    <property type="term" value="F:heme binding"/>
    <property type="evidence" value="ECO:0007669"/>
    <property type="project" value="InterPro"/>
</dbReference>
<gene>
    <name evidence="7" type="ORF">LNTAR_12031</name>
</gene>
<evidence type="ECO:0000313" key="8">
    <source>
        <dbReference type="Proteomes" id="UP000004947"/>
    </source>
</evidence>
<dbReference type="OrthoDB" id="9770043at2"/>
<sequence>MKLAHLLITSLLSSVSAAEFGTVNTENVIKDPTPVHLDAKESMAKIEVPSKFKLDLVAAEPMVEEPVCMAWGPDGELYVAEMLTYMLDANARDEKTPKSRVTKLVDTNGDGKMDKRTVYLDQLTLPRAILVLDKKVIIGEPPNLWLCEDTDGDGIADKKDLISENFGKKEQNVEHIINGLQWTLDNWIYNGKSSIRYRYKDGKLIEGRVPFRGQWGHTTNNRGERFNTTNTVPVISDIVKTHYLQESKFASKHPHIYSSVRQDENYQAVFPMTGTLDTQGGRGINRDKEGTLRYFTAVCGQTFFRGDRLGKELENTYWACEPVGRLIRGSKVEYKDGYNYISNLFEGAEFIASRDPLFRPVNAYTAPDGTLWFADMYRGIIQQGNWTREGSYLRKEIERRGFEKFVGKGRIYRLTNNDIKPGPLPKFSTASTEDLIAALGHPNGWWRDEAQKLLILRNKEDSVELLKKNLETSDNEWSRVHSLWALEGLGAWSKDLALKMVQDPSEEVVLSALRASDALIDDSDSAFIEELTKASATDSIAITAQKLMSLSLYQQGNASRKGMNQRVLAALGKNHGSEVVAKSVLITLNSTEAMSLLKAISNDEKFTKQEHFLPQYLSLYIVSNAQAKQVEEYLELIAVADRTFGKSLLKGLTVGNSYIGQKMRPIPLPLIKLKKQPKALAEIKAANYDAVELSPLHGCLTWPGEAKFANSVSLRPLNKTEMELFAQGQSIYTSLCIGCHGGDAKGIAIPGGKMTMAPPLAGSTRVNDKSARPFVEILLKGLTGPIDGKNYPGPMAAMGNNDDQWIAAISTYVRRSFGNTAEPVTIAETAKIRGWSKKREKPYTIEELTLSKIKKVKTKKKKK</sequence>
<dbReference type="eggNOG" id="COG1413">
    <property type="taxonomic scope" value="Bacteria"/>
</dbReference>
<dbReference type="InterPro" id="IPR011989">
    <property type="entry name" value="ARM-like"/>
</dbReference>
<dbReference type="PROSITE" id="PS51007">
    <property type="entry name" value="CYTC"/>
    <property type="match status" value="1"/>
</dbReference>
<keyword evidence="5" id="KW-0732">Signal</keyword>
<dbReference type="EMBL" id="ABCK01000006">
    <property type="protein sequence ID" value="EDM28081.1"/>
    <property type="molecule type" value="Genomic_DNA"/>
</dbReference>
<dbReference type="SUPFAM" id="SSF48371">
    <property type="entry name" value="ARM repeat"/>
    <property type="match status" value="1"/>
</dbReference>
<dbReference type="eggNOG" id="COG2010">
    <property type="taxonomic scope" value="Bacteria"/>
</dbReference>
<name>A6DJK7_9BACT</name>
<dbReference type="InterPro" id="IPR016024">
    <property type="entry name" value="ARM-type_fold"/>
</dbReference>
<evidence type="ECO:0000259" key="6">
    <source>
        <dbReference type="PROSITE" id="PS51007"/>
    </source>
</evidence>
<evidence type="ECO:0000256" key="5">
    <source>
        <dbReference type="SAM" id="SignalP"/>
    </source>
</evidence>
<keyword evidence="2 4" id="KW-0479">Metal-binding</keyword>
<keyword evidence="8" id="KW-1185">Reference proteome</keyword>
<protein>
    <recommendedName>
        <fullName evidence="6">Cytochrome c domain-containing protein</fullName>
    </recommendedName>
</protein>
<keyword evidence="1 4" id="KW-0349">Heme</keyword>
<evidence type="ECO:0000256" key="3">
    <source>
        <dbReference type="ARBA" id="ARBA00023004"/>
    </source>
</evidence>
<dbReference type="Pfam" id="PF23500">
    <property type="entry name" value="DUF7133"/>
    <property type="match status" value="1"/>
</dbReference>
<dbReference type="STRING" id="313628.LNTAR_12031"/>
<dbReference type="GO" id="GO:0009055">
    <property type="term" value="F:electron transfer activity"/>
    <property type="evidence" value="ECO:0007669"/>
    <property type="project" value="InterPro"/>
</dbReference>
<dbReference type="AlphaFoldDB" id="A6DJK7"/>
<feature type="domain" description="Cytochrome c" evidence="6">
    <location>
        <begin position="723"/>
        <end position="817"/>
    </location>
</feature>
<keyword evidence="3 4" id="KW-0408">Iron</keyword>
<dbReference type="Gene3D" id="1.10.760.10">
    <property type="entry name" value="Cytochrome c-like domain"/>
    <property type="match status" value="1"/>
</dbReference>
<organism evidence="7 8">
    <name type="scientific">Lentisphaera araneosa HTCC2155</name>
    <dbReference type="NCBI Taxonomy" id="313628"/>
    <lineage>
        <taxon>Bacteria</taxon>
        <taxon>Pseudomonadati</taxon>
        <taxon>Lentisphaerota</taxon>
        <taxon>Lentisphaeria</taxon>
        <taxon>Lentisphaerales</taxon>
        <taxon>Lentisphaeraceae</taxon>
        <taxon>Lentisphaera</taxon>
    </lineage>
</organism>
<dbReference type="InterPro" id="IPR011041">
    <property type="entry name" value="Quinoprot_gluc/sorb_DH_b-prop"/>
</dbReference>
<evidence type="ECO:0000256" key="1">
    <source>
        <dbReference type="ARBA" id="ARBA00022617"/>
    </source>
</evidence>
<dbReference type="Proteomes" id="UP000004947">
    <property type="component" value="Unassembled WGS sequence"/>
</dbReference>
<dbReference type="Pfam" id="PF00034">
    <property type="entry name" value="Cytochrom_C"/>
    <property type="match status" value="1"/>
</dbReference>
<comment type="caution">
    <text evidence="7">The sequence shown here is derived from an EMBL/GenBank/DDBJ whole genome shotgun (WGS) entry which is preliminary data.</text>
</comment>
<dbReference type="GO" id="GO:0046872">
    <property type="term" value="F:metal ion binding"/>
    <property type="evidence" value="ECO:0007669"/>
    <property type="project" value="UniProtKB-KW"/>
</dbReference>
<proteinExistence type="predicted"/>